<dbReference type="Pfam" id="PF14111">
    <property type="entry name" value="DUF4283"/>
    <property type="match status" value="1"/>
</dbReference>
<evidence type="ECO:0000313" key="4">
    <source>
        <dbReference type="Proteomes" id="UP000593568"/>
    </source>
</evidence>
<reference evidence="3 4" key="1">
    <citation type="journal article" date="2019" name="Genome Biol. Evol.">
        <title>Insights into the evolution of the New World diploid cottons (Gossypium, subgenus Houzingenia) based on genome sequencing.</title>
        <authorList>
            <person name="Grover C.E."/>
            <person name="Arick M.A. 2nd"/>
            <person name="Thrash A."/>
            <person name="Conover J.L."/>
            <person name="Sanders W.S."/>
            <person name="Peterson D.G."/>
            <person name="Frelichowski J.E."/>
            <person name="Scheffler J.A."/>
            <person name="Scheffler B.E."/>
            <person name="Wendel J.F."/>
        </authorList>
    </citation>
    <scope>NUCLEOTIDE SEQUENCE [LARGE SCALE GENOMIC DNA]</scope>
    <source>
        <strain evidence="3">8</strain>
        <tissue evidence="3">Leaf</tissue>
    </source>
</reference>
<keyword evidence="4" id="KW-1185">Reference proteome</keyword>
<gene>
    <name evidence="3" type="ORF">Gotri_010556</name>
</gene>
<dbReference type="EMBL" id="JABEZW010000009">
    <property type="protein sequence ID" value="MBA0775406.1"/>
    <property type="molecule type" value="Genomic_DNA"/>
</dbReference>
<dbReference type="AlphaFoldDB" id="A0A7J9EQT9"/>
<evidence type="ECO:0000259" key="2">
    <source>
        <dbReference type="Pfam" id="PF14111"/>
    </source>
</evidence>
<evidence type="ECO:0000256" key="1">
    <source>
        <dbReference type="SAM" id="MobiDB-lite"/>
    </source>
</evidence>
<name>A0A7J9EQT9_9ROSI</name>
<feature type="compositionally biased region" description="Basic and acidic residues" evidence="1">
    <location>
        <begin position="139"/>
        <end position="157"/>
    </location>
</feature>
<dbReference type="InterPro" id="IPR025558">
    <property type="entry name" value="DUF4283"/>
</dbReference>
<feature type="domain" description="DUF4283" evidence="2">
    <location>
        <begin position="27"/>
        <end position="104"/>
    </location>
</feature>
<dbReference type="Proteomes" id="UP000593568">
    <property type="component" value="Unassembled WGS sequence"/>
</dbReference>
<organism evidence="3 4">
    <name type="scientific">Gossypium trilobum</name>
    <dbReference type="NCBI Taxonomy" id="34281"/>
    <lineage>
        <taxon>Eukaryota</taxon>
        <taxon>Viridiplantae</taxon>
        <taxon>Streptophyta</taxon>
        <taxon>Embryophyta</taxon>
        <taxon>Tracheophyta</taxon>
        <taxon>Spermatophyta</taxon>
        <taxon>Magnoliopsida</taxon>
        <taxon>eudicotyledons</taxon>
        <taxon>Gunneridae</taxon>
        <taxon>Pentapetalae</taxon>
        <taxon>rosids</taxon>
        <taxon>malvids</taxon>
        <taxon>Malvales</taxon>
        <taxon>Malvaceae</taxon>
        <taxon>Malvoideae</taxon>
        <taxon>Gossypium</taxon>
    </lineage>
</organism>
<proteinExistence type="predicted"/>
<accession>A0A7J9EQT9</accession>
<sequence>MEEGLTNLNLLDEEEDAFHEEATVVDQNYQFCLVGRCLTDSVVNFPFLCNTMADLWHPIGGICILDSGDKRFLFQFFHDVDVQRVLFGTPMVFHEFWVQIHDLPPGLMKETMAKQFGDFLGQFLDKWLREADGSECSRVDMERDNKNENSGNEHDVGRNTMGVMEKTSLNPIFIPLESVQHILLKGNDSWRNMGGRDLNGVVSAGEPMDLVLTEENDPLISLEGKQRQQIVGVSITFSGNNIEGGSFDLTTSSARQSS</sequence>
<protein>
    <recommendedName>
        <fullName evidence="2">DUF4283 domain-containing protein</fullName>
    </recommendedName>
</protein>
<evidence type="ECO:0000313" key="3">
    <source>
        <dbReference type="EMBL" id="MBA0775406.1"/>
    </source>
</evidence>
<comment type="caution">
    <text evidence="3">The sequence shown here is derived from an EMBL/GenBank/DDBJ whole genome shotgun (WGS) entry which is preliminary data.</text>
</comment>
<feature type="region of interest" description="Disordered" evidence="1">
    <location>
        <begin position="139"/>
        <end position="159"/>
    </location>
</feature>